<evidence type="ECO:0000256" key="1">
    <source>
        <dbReference type="SAM" id="MobiDB-lite"/>
    </source>
</evidence>
<comment type="caution">
    <text evidence="2">The sequence shown here is derived from an EMBL/GenBank/DDBJ whole genome shotgun (WGS) entry which is preliminary data.</text>
</comment>
<dbReference type="EMBL" id="LAZR01011165">
    <property type="protein sequence ID" value="KKM63076.1"/>
    <property type="molecule type" value="Genomic_DNA"/>
</dbReference>
<reference evidence="2" key="1">
    <citation type="journal article" date="2015" name="Nature">
        <title>Complex archaea that bridge the gap between prokaryotes and eukaryotes.</title>
        <authorList>
            <person name="Spang A."/>
            <person name="Saw J.H."/>
            <person name="Jorgensen S.L."/>
            <person name="Zaremba-Niedzwiedzka K."/>
            <person name="Martijn J."/>
            <person name="Lind A.E."/>
            <person name="van Eijk R."/>
            <person name="Schleper C."/>
            <person name="Guy L."/>
            <person name="Ettema T.J."/>
        </authorList>
    </citation>
    <scope>NUCLEOTIDE SEQUENCE</scope>
</reference>
<feature type="region of interest" description="Disordered" evidence="1">
    <location>
        <begin position="1"/>
        <end position="20"/>
    </location>
</feature>
<accession>A0A0F9JKZ6</accession>
<organism evidence="2">
    <name type="scientific">marine sediment metagenome</name>
    <dbReference type="NCBI Taxonomy" id="412755"/>
    <lineage>
        <taxon>unclassified sequences</taxon>
        <taxon>metagenomes</taxon>
        <taxon>ecological metagenomes</taxon>
    </lineage>
</organism>
<proteinExistence type="predicted"/>
<gene>
    <name evidence="2" type="ORF">LCGC14_1515250</name>
</gene>
<protein>
    <submittedName>
        <fullName evidence="2">Uncharacterized protein</fullName>
    </submittedName>
</protein>
<dbReference type="AlphaFoldDB" id="A0A0F9JKZ6"/>
<sequence>MATHIEINHDSGGTPATHYDSVTDTDGALSITGSSALGGSANGFQQDVDNPNFWIVSKTTSAPGTELRFRFRFKNSNLANLPGSGHGGSYIWRVDLSQSASSNVLLSVTLAWNASAQLVWNVVRRLISDGDVTFVSLLTDTIVDSGEHCIEIKIVRETADGNADGIVEIFLDGVSVVVSTTQTNFNTYPLVNRLRNNGNGGTQAVGITGDAYLDEFIIDTDGDADLGCLPTFSGYDLVLGGGQP</sequence>
<evidence type="ECO:0000313" key="2">
    <source>
        <dbReference type="EMBL" id="KKM63076.1"/>
    </source>
</evidence>
<name>A0A0F9JKZ6_9ZZZZ</name>